<proteinExistence type="predicted"/>
<organism evidence="2 3">
    <name type="scientific">Cercospora kikuchii</name>
    <dbReference type="NCBI Taxonomy" id="84275"/>
    <lineage>
        <taxon>Eukaryota</taxon>
        <taxon>Fungi</taxon>
        <taxon>Dikarya</taxon>
        <taxon>Ascomycota</taxon>
        <taxon>Pezizomycotina</taxon>
        <taxon>Dothideomycetes</taxon>
        <taxon>Dothideomycetidae</taxon>
        <taxon>Mycosphaerellales</taxon>
        <taxon>Mycosphaerellaceae</taxon>
        <taxon>Cercospora</taxon>
    </lineage>
</organism>
<dbReference type="Proteomes" id="UP000825890">
    <property type="component" value="Unassembled WGS sequence"/>
</dbReference>
<feature type="region of interest" description="Disordered" evidence="1">
    <location>
        <begin position="91"/>
        <end position="122"/>
    </location>
</feature>
<evidence type="ECO:0000256" key="1">
    <source>
        <dbReference type="SAM" id="MobiDB-lite"/>
    </source>
</evidence>
<reference evidence="2 3" key="1">
    <citation type="submission" date="2021-01" db="EMBL/GenBank/DDBJ databases">
        <title>Cercospora kikuchii MAFF 305040 whole genome shotgun sequence.</title>
        <authorList>
            <person name="Kashiwa T."/>
            <person name="Suzuki T."/>
        </authorList>
    </citation>
    <scope>NUCLEOTIDE SEQUENCE [LARGE SCALE GENOMIC DNA]</scope>
    <source>
        <strain evidence="2 3">MAFF 305040</strain>
    </source>
</reference>
<comment type="caution">
    <text evidence="2">The sequence shown here is derived from an EMBL/GenBank/DDBJ whole genome shotgun (WGS) entry which is preliminary data.</text>
</comment>
<accession>A0A9P3CTC7</accession>
<feature type="compositionally biased region" description="Polar residues" evidence="1">
    <location>
        <begin position="139"/>
        <end position="148"/>
    </location>
</feature>
<dbReference type="AlphaFoldDB" id="A0A9P3CTC7"/>
<sequence length="181" mass="19987">MYKASLISLLCYLHHPATTIITQISKHKLKQTILNTLLTETSPNYHQPHNGIPLQATTSTYATKHLLHPALQSDSASSTYSQKTSASSTRRDFTSFLSRSNSSEKKSNNSSRATSTASKRSTREFVSSMSAYPWVTGSSEHGLTSSAASSIRSKGEKKRSEKAKKDEEVWHWTFPCLSGCV</sequence>
<evidence type="ECO:0000313" key="3">
    <source>
        <dbReference type="Proteomes" id="UP000825890"/>
    </source>
</evidence>
<gene>
    <name evidence="2" type="ORF">CKM354_000942500</name>
</gene>
<keyword evidence="3" id="KW-1185">Reference proteome</keyword>
<evidence type="ECO:0000313" key="2">
    <source>
        <dbReference type="EMBL" id="GIZ46295.1"/>
    </source>
</evidence>
<name>A0A9P3CTC7_9PEZI</name>
<dbReference type="OrthoDB" id="10473696at2759"/>
<dbReference type="EMBL" id="BOLY01000006">
    <property type="protein sequence ID" value="GIZ46295.1"/>
    <property type="molecule type" value="Genomic_DNA"/>
</dbReference>
<protein>
    <submittedName>
        <fullName evidence="2">Uncharacterized protein</fullName>
    </submittedName>
</protein>
<feature type="region of interest" description="Disordered" evidence="1">
    <location>
        <begin position="139"/>
        <end position="166"/>
    </location>
</feature>
<dbReference type="GeneID" id="68295000"/>
<dbReference type="RefSeq" id="XP_044660782.1">
    <property type="nucleotide sequence ID" value="XM_044804847.1"/>
</dbReference>
<feature type="compositionally biased region" description="Low complexity" evidence="1">
    <location>
        <begin position="108"/>
        <end position="119"/>
    </location>
</feature>